<dbReference type="Proteomes" id="UP000799118">
    <property type="component" value="Unassembled WGS sequence"/>
</dbReference>
<dbReference type="EMBL" id="ML769387">
    <property type="protein sequence ID" value="KAE9409778.1"/>
    <property type="molecule type" value="Genomic_DNA"/>
</dbReference>
<reference evidence="1" key="1">
    <citation type="journal article" date="2019" name="Environ. Microbiol.">
        <title>Fungal ecological strategies reflected in gene transcription - a case study of two litter decomposers.</title>
        <authorList>
            <person name="Barbi F."/>
            <person name="Kohler A."/>
            <person name="Barry K."/>
            <person name="Baskaran P."/>
            <person name="Daum C."/>
            <person name="Fauchery L."/>
            <person name="Ihrmark K."/>
            <person name="Kuo A."/>
            <person name="LaButti K."/>
            <person name="Lipzen A."/>
            <person name="Morin E."/>
            <person name="Grigoriev I.V."/>
            <person name="Henrissat B."/>
            <person name="Lindahl B."/>
            <person name="Martin F."/>
        </authorList>
    </citation>
    <scope>NUCLEOTIDE SEQUENCE</scope>
    <source>
        <strain evidence="1">JB14</strain>
    </source>
</reference>
<evidence type="ECO:0000313" key="2">
    <source>
        <dbReference type="Proteomes" id="UP000799118"/>
    </source>
</evidence>
<accession>A0A6A4IKW5</accession>
<proteinExistence type="predicted"/>
<feature type="non-terminal residue" evidence="1">
    <location>
        <position position="1"/>
    </location>
</feature>
<dbReference type="AlphaFoldDB" id="A0A6A4IKW5"/>
<name>A0A6A4IKW5_9AGAR</name>
<evidence type="ECO:0008006" key="3">
    <source>
        <dbReference type="Google" id="ProtNLM"/>
    </source>
</evidence>
<evidence type="ECO:0000313" key="1">
    <source>
        <dbReference type="EMBL" id="KAE9409778.1"/>
    </source>
</evidence>
<keyword evidence="2" id="KW-1185">Reference proteome</keyword>
<gene>
    <name evidence="1" type="ORF">BT96DRAFT_1085653</name>
</gene>
<sequence>STAAAFDDSLESRDIFRGILRCVICGKRSALQHFYVFPETEDEIWAAFQRVGWIPKNTRSKPRHEPRNGFVGCKSCHLRFLEYDFFIRYYEESDKYFLVNWNQKKPWNISTAKQLLLIPSTESLFFLVCSWPMKSEPEAATCIPRTVTWHQYRYPSNIRIG</sequence>
<protein>
    <recommendedName>
        <fullName evidence="3">HNH nuclease domain-containing protein</fullName>
    </recommendedName>
</protein>
<dbReference type="OrthoDB" id="2124139at2759"/>
<organism evidence="1 2">
    <name type="scientific">Gymnopus androsaceus JB14</name>
    <dbReference type="NCBI Taxonomy" id="1447944"/>
    <lineage>
        <taxon>Eukaryota</taxon>
        <taxon>Fungi</taxon>
        <taxon>Dikarya</taxon>
        <taxon>Basidiomycota</taxon>
        <taxon>Agaricomycotina</taxon>
        <taxon>Agaricomycetes</taxon>
        <taxon>Agaricomycetidae</taxon>
        <taxon>Agaricales</taxon>
        <taxon>Marasmiineae</taxon>
        <taxon>Omphalotaceae</taxon>
        <taxon>Gymnopus</taxon>
    </lineage>
</organism>